<name>A0AB34K2Q4_PRYPA</name>
<proteinExistence type="predicted"/>
<feature type="transmembrane region" description="Helical" evidence="6">
    <location>
        <begin position="50"/>
        <end position="67"/>
    </location>
</feature>
<dbReference type="GO" id="GO:0046964">
    <property type="term" value="F:3'-phosphoadenosine 5'-phosphosulfate transmembrane transporter activity"/>
    <property type="evidence" value="ECO:0007669"/>
    <property type="project" value="TreeGrafter"/>
</dbReference>
<evidence type="ECO:0000313" key="7">
    <source>
        <dbReference type="EMBL" id="KAL1527191.1"/>
    </source>
</evidence>
<evidence type="ECO:0000313" key="8">
    <source>
        <dbReference type="Proteomes" id="UP001515480"/>
    </source>
</evidence>
<feature type="transmembrane region" description="Helical" evidence="6">
    <location>
        <begin position="163"/>
        <end position="183"/>
    </location>
</feature>
<dbReference type="PANTHER" id="PTHR10778:SF8">
    <property type="entry name" value="ADENOSINE 3'-PHOSPHO 5'-PHOSPHOSULFATE TRANSPORTER 2"/>
    <property type="match status" value="1"/>
</dbReference>
<keyword evidence="5 6" id="KW-0472">Membrane</keyword>
<keyword evidence="3 6" id="KW-0812">Transmembrane</keyword>
<dbReference type="Pfam" id="PF08449">
    <property type="entry name" value="UAA"/>
    <property type="match status" value="1"/>
</dbReference>
<feature type="transmembrane region" description="Helical" evidence="6">
    <location>
        <begin position="234"/>
        <end position="256"/>
    </location>
</feature>
<dbReference type="GO" id="GO:0000139">
    <property type="term" value="C:Golgi membrane"/>
    <property type="evidence" value="ECO:0007669"/>
    <property type="project" value="TreeGrafter"/>
</dbReference>
<keyword evidence="4 6" id="KW-1133">Transmembrane helix</keyword>
<keyword evidence="2" id="KW-0813">Transport</keyword>
<evidence type="ECO:0000256" key="1">
    <source>
        <dbReference type="ARBA" id="ARBA00004141"/>
    </source>
</evidence>
<evidence type="ECO:0000256" key="5">
    <source>
        <dbReference type="ARBA" id="ARBA00023136"/>
    </source>
</evidence>
<gene>
    <name evidence="7" type="ORF">AB1Y20_015870</name>
</gene>
<protein>
    <recommendedName>
        <fullName evidence="9">Sugar phosphate transporter domain-containing protein</fullName>
    </recommendedName>
</protein>
<evidence type="ECO:0000256" key="4">
    <source>
        <dbReference type="ARBA" id="ARBA00022989"/>
    </source>
</evidence>
<evidence type="ECO:0008006" key="9">
    <source>
        <dbReference type="Google" id="ProtNLM"/>
    </source>
</evidence>
<feature type="transmembrane region" description="Helical" evidence="6">
    <location>
        <begin position="141"/>
        <end position="157"/>
    </location>
</feature>
<comment type="caution">
    <text evidence="7">The sequence shown here is derived from an EMBL/GenBank/DDBJ whole genome shotgun (WGS) entry which is preliminary data.</text>
</comment>
<dbReference type="InterPro" id="IPR037185">
    <property type="entry name" value="EmrE-like"/>
</dbReference>
<evidence type="ECO:0000256" key="6">
    <source>
        <dbReference type="SAM" id="Phobius"/>
    </source>
</evidence>
<dbReference type="PANTHER" id="PTHR10778">
    <property type="entry name" value="SOLUTE CARRIER FAMILY 35 MEMBER B"/>
    <property type="match status" value="1"/>
</dbReference>
<accession>A0AB34K2Q4</accession>
<feature type="transmembrane region" description="Helical" evidence="6">
    <location>
        <begin position="290"/>
        <end position="306"/>
    </location>
</feature>
<dbReference type="Proteomes" id="UP001515480">
    <property type="component" value="Unassembled WGS sequence"/>
</dbReference>
<dbReference type="GO" id="GO:0005789">
    <property type="term" value="C:endoplasmic reticulum membrane"/>
    <property type="evidence" value="ECO:0007669"/>
    <property type="project" value="TreeGrafter"/>
</dbReference>
<evidence type="ECO:0000256" key="2">
    <source>
        <dbReference type="ARBA" id="ARBA00022448"/>
    </source>
</evidence>
<feature type="transmembrane region" description="Helical" evidence="6">
    <location>
        <begin position="263"/>
        <end position="284"/>
    </location>
</feature>
<sequence>MVERKRSLLSVRQLRFCLVGGGVLATHTLVTVLEESLFANQSFLRDAGGAFMTLVMYALSVGWYALVAACRRSPRAKERAGSRRRELLAVSTLYVGTTTLTKSSLRYIDVPTQTVLKSAKLLPVMFGSVLILRRSFSTREWLAASMLCAGIVLFTSSNKMPSASHTAMGSACIIVALVCDALVGNFQQKVLSRGTSVDELMMIQSAIGCVYMLFTVMATSGLSTGLRLLASDVGITFTLLTWSVALITGTALVLVLVDEFSAVAAVSVTTVRKAFTLLASFVLFPKPLGWGHAVGAALVFGSAFVARKSSPPKHRESLLPQHQVARAL</sequence>
<reference evidence="7 8" key="1">
    <citation type="journal article" date="2024" name="Science">
        <title>Giant polyketide synthase enzymes in the biosynthesis of giant marine polyether toxins.</title>
        <authorList>
            <person name="Fallon T.R."/>
            <person name="Shende V.V."/>
            <person name="Wierzbicki I.H."/>
            <person name="Pendleton A.L."/>
            <person name="Watervoot N.F."/>
            <person name="Auber R.P."/>
            <person name="Gonzalez D.J."/>
            <person name="Wisecaver J.H."/>
            <person name="Moore B.S."/>
        </authorList>
    </citation>
    <scope>NUCLEOTIDE SEQUENCE [LARGE SCALE GENOMIC DNA]</scope>
    <source>
        <strain evidence="7 8">12B1</strain>
    </source>
</reference>
<comment type="subcellular location">
    <subcellularLocation>
        <location evidence="1">Membrane</location>
        <topology evidence="1">Multi-pass membrane protein</topology>
    </subcellularLocation>
</comment>
<feature type="transmembrane region" description="Helical" evidence="6">
    <location>
        <begin position="12"/>
        <end position="30"/>
    </location>
</feature>
<dbReference type="EMBL" id="JBGBPQ010000003">
    <property type="protein sequence ID" value="KAL1527191.1"/>
    <property type="molecule type" value="Genomic_DNA"/>
</dbReference>
<feature type="transmembrane region" description="Helical" evidence="6">
    <location>
        <begin position="203"/>
        <end position="222"/>
    </location>
</feature>
<keyword evidence="8" id="KW-1185">Reference proteome</keyword>
<organism evidence="7 8">
    <name type="scientific">Prymnesium parvum</name>
    <name type="common">Toxic golden alga</name>
    <dbReference type="NCBI Taxonomy" id="97485"/>
    <lineage>
        <taxon>Eukaryota</taxon>
        <taxon>Haptista</taxon>
        <taxon>Haptophyta</taxon>
        <taxon>Prymnesiophyceae</taxon>
        <taxon>Prymnesiales</taxon>
        <taxon>Prymnesiaceae</taxon>
        <taxon>Prymnesium</taxon>
    </lineage>
</organism>
<dbReference type="AlphaFoldDB" id="A0AB34K2Q4"/>
<dbReference type="SUPFAM" id="SSF103481">
    <property type="entry name" value="Multidrug resistance efflux transporter EmrE"/>
    <property type="match status" value="1"/>
</dbReference>
<evidence type="ECO:0000256" key="3">
    <source>
        <dbReference type="ARBA" id="ARBA00022692"/>
    </source>
</evidence>
<dbReference type="InterPro" id="IPR013657">
    <property type="entry name" value="SCL35B1-4/HUT1"/>
</dbReference>